<evidence type="ECO:0000313" key="7">
    <source>
        <dbReference type="Proteomes" id="UP000321750"/>
    </source>
</evidence>
<dbReference type="EMBL" id="BJZV01000020">
    <property type="protein sequence ID" value="GEP11562.1"/>
    <property type="molecule type" value="Genomic_DNA"/>
</dbReference>
<dbReference type="PANTHER" id="PTHR10357">
    <property type="entry name" value="ALPHA-AMYLASE FAMILY MEMBER"/>
    <property type="match status" value="1"/>
</dbReference>
<protein>
    <submittedName>
        <fullName evidence="6">Alpha-amylase</fullName>
    </submittedName>
</protein>
<dbReference type="Gene3D" id="3.20.20.80">
    <property type="entry name" value="Glycosidases"/>
    <property type="match status" value="1"/>
</dbReference>
<dbReference type="InterPro" id="IPR013780">
    <property type="entry name" value="Glyco_hydro_b"/>
</dbReference>
<dbReference type="FunFam" id="3.90.400.10:FF:000002">
    <property type="entry name" value="Sucrose isomerase"/>
    <property type="match status" value="1"/>
</dbReference>
<dbReference type="OrthoDB" id="9805159at2"/>
<dbReference type="SUPFAM" id="SSF51445">
    <property type="entry name" value="(Trans)glycosidases"/>
    <property type="match status" value="1"/>
</dbReference>
<evidence type="ECO:0000256" key="2">
    <source>
        <dbReference type="ARBA" id="ARBA00022801"/>
    </source>
</evidence>
<organism evidence="6 7">
    <name type="scientific">Methylobacterium gnaphalii</name>
    <dbReference type="NCBI Taxonomy" id="1010610"/>
    <lineage>
        <taxon>Bacteria</taxon>
        <taxon>Pseudomonadati</taxon>
        <taxon>Pseudomonadota</taxon>
        <taxon>Alphaproteobacteria</taxon>
        <taxon>Hyphomicrobiales</taxon>
        <taxon>Methylobacteriaceae</taxon>
        <taxon>Methylobacterium</taxon>
    </lineage>
</organism>
<gene>
    <name evidence="6" type="ORF">MGN01_34070</name>
</gene>
<sequence>MSDTVWWKSGTVYQIYPRSFQDSNGDGVGDLRGITSRLDYLAWLGVDAIWISPFYPSPMADFGYDVSDYCGVDPLFGTLEDFDALVAEAHRRKLRVILDFVPNHTSIAHPWFAESRASRESAKRDWYIWRDPAPDGGPPNNWLSNFGGPAWTRDAATGQYYYHAFLSEQPDLNWRNPAVREAMHDVLRFWLLRGVDGFRVDVIWHLIKDEGFRDNPLNPAFVPDLPEINRFDQVYSCDRPEVFDIVAGMRAVLREHGERVLIGEIYLPIERLVAYYGENLTGADLPFNFQLLSTPWQADSVAGLVEEYEAALPDGGWPNWVLGNHDQPRIAARVGEAQARIAAMLLLTLRGTPTLYYGDEIGLNKIAIPPERAQDPWERNEPGHGRDPERTPMQWEDAPQAGFSTVEPWLPLSTDAGRRNVDELRDDSGSILTLYRRLLWLRRDHAPLSTGSYRTVSLADELAGNLFIYERFKDDACLRIALNFGDRSQRHALPDGTTWTVLLSSRSGRSGAREAGSLELGPNEGVILAPVIAG</sequence>
<keyword evidence="7" id="KW-1185">Reference proteome</keyword>
<dbReference type="Proteomes" id="UP000321750">
    <property type="component" value="Unassembled WGS sequence"/>
</dbReference>
<dbReference type="Gene3D" id="3.90.400.10">
    <property type="entry name" value="Oligo-1,6-glucosidase, Domain 2"/>
    <property type="match status" value="1"/>
</dbReference>
<reference evidence="6 7" key="1">
    <citation type="submission" date="2019-07" db="EMBL/GenBank/DDBJ databases">
        <title>Whole genome shotgun sequence of Methylobacterium gnaphalii NBRC 107716.</title>
        <authorList>
            <person name="Hosoyama A."/>
            <person name="Uohara A."/>
            <person name="Ohji S."/>
            <person name="Ichikawa N."/>
        </authorList>
    </citation>
    <scope>NUCLEOTIDE SEQUENCE [LARGE SCALE GENOMIC DNA]</scope>
    <source>
        <strain evidence="6 7">NBRC 107716</strain>
    </source>
</reference>
<feature type="domain" description="Glycosyl hydrolase family 13 catalytic" evidence="5">
    <location>
        <begin position="14"/>
        <end position="390"/>
    </location>
</feature>
<evidence type="ECO:0000259" key="5">
    <source>
        <dbReference type="SMART" id="SM00642"/>
    </source>
</evidence>
<dbReference type="RefSeq" id="WP_147047982.1">
    <property type="nucleotide sequence ID" value="NZ_BJZV01000020.1"/>
</dbReference>
<comment type="caution">
    <text evidence="6">The sequence shown here is derived from an EMBL/GenBank/DDBJ whole genome shotgun (WGS) entry which is preliminary data.</text>
</comment>
<proteinExistence type="inferred from homology"/>
<name>A0A512JNP8_9HYPH</name>
<keyword evidence="3" id="KW-0326">Glycosidase</keyword>
<dbReference type="AlphaFoldDB" id="A0A512JNP8"/>
<evidence type="ECO:0000256" key="3">
    <source>
        <dbReference type="ARBA" id="ARBA00023295"/>
    </source>
</evidence>
<feature type="region of interest" description="Disordered" evidence="4">
    <location>
        <begin position="372"/>
        <end position="392"/>
    </location>
</feature>
<dbReference type="Pfam" id="PF11941">
    <property type="entry name" value="DUF3459"/>
    <property type="match status" value="1"/>
</dbReference>
<evidence type="ECO:0000256" key="1">
    <source>
        <dbReference type="ARBA" id="ARBA00008061"/>
    </source>
</evidence>
<comment type="similarity">
    <text evidence="1">Belongs to the glycosyl hydrolase 13 family.</text>
</comment>
<dbReference type="PANTHER" id="PTHR10357:SF179">
    <property type="entry name" value="NEUTRAL AND BASIC AMINO ACID TRANSPORT PROTEIN RBAT"/>
    <property type="match status" value="1"/>
</dbReference>
<dbReference type="Pfam" id="PF00128">
    <property type="entry name" value="Alpha-amylase"/>
    <property type="match status" value="1"/>
</dbReference>
<dbReference type="GO" id="GO:0004556">
    <property type="term" value="F:alpha-amylase activity"/>
    <property type="evidence" value="ECO:0007669"/>
    <property type="project" value="TreeGrafter"/>
</dbReference>
<dbReference type="InterPro" id="IPR045857">
    <property type="entry name" value="O16G_dom_2"/>
</dbReference>
<dbReference type="InterPro" id="IPR022567">
    <property type="entry name" value="DUF3459"/>
</dbReference>
<dbReference type="InterPro" id="IPR017853">
    <property type="entry name" value="GH"/>
</dbReference>
<dbReference type="SUPFAM" id="SSF51011">
    <property type="entry name" value="Glycosyl hydrolase domain"/>
    <property type="match status" value="1"/>
</dbReference>
<accession>A0A512JNP8</accession>
<feature type="compositionally biased region" description="Basic and acidic residues" evidence="4">
    <location>
        <begin position="372"/>
        <end position="390"/>
    </location>
</feature>
<evidence type="ECO:0000313" key="6">
    <source>
        <dbReference type="EMBL" id="GEP11562.1"/>
    </source>
</evidence>
<dbReference type="GO" id="GO:0009313">
    <property type="term" value="P:oligosaccharide catabolic process"/>
    <property type="evidence" value="ECO:0007669"/>
    <property type="project" value="TreeGrafter"/>
</dbReference>
<dbReference type="Gene3D" id="2.60.40.1180">
    <property type="entry name" value="Golgi alpha-mannosidase II"/>
    <property type="match status" value="1"/>
</dbReference>
<dbReference type="InterPro" id="IPR006047">
    <property type="entry name" value="GH13_cat_dom"/>
</dbReference>
<keyword evidence="2" id="KW-0378">Hydrolase</keyword>
<evidence type="ECO:0000256" key="4">
    <source>
        <dbReference type="SAM" id="MobiDB-lite"/>
    </source>
</evidence>
<dbReference type="CDD" id="cd11331">
    <property type="entry name" value="AmyAc_OligoGlu_like"/>
    <property type="match status" value="1"/>
</dbReference>
<dbReference type="SMART" id="SM00642">
    <property type="entry name" value="Aamy"/>
    <property type="match status" value="1"/>
</dbReference>